<evidence type="ECO:0000313" key="1">
    <source>
        <dbReference type="EMBL" id="KAF7353632.1"/>
    </source>
</evidence>
<protein>
    <submittedName>
        <fullName evidence="1">Uncharacterized protein</fullName>
    </submittedName>
</protein>
<gene>
    <name evidence="1" type="ORF">MVEN_01047900</name>
</gene>
<sequence length="417" mass="44479">MNVFQDVKECNYSNSLDANICKRTRHRHMVCPGDPLTTDCLAIKAMFEYHSDNSKYHNGPAFYQCLFRIPAYQGVALRGRYCYTAFPVATAPEPAATTALTFVASEWIWTPTTTAGAIVGLRKDFTPPLGKALIAAEAIITASNRMQFYVNGDLIGSGTPPNRGAFASRFCIDLLPSFNVFAVNAHTNGADGAMLAAIRVTYSDNTTDIIVSDATWRVKGLPPAGFEQLSFDDTTWPAGTVVGAAGDAPWGPLFIASNPPVLALTRAQWVWTDVVPTTGLLPVDSRAFRRTFVPAPNQTPMTANILIVADNEYTLYVNGVQIGSAANAKVAQHYVVDFQPTTSEIVLAVLAANTGTAASRAGGHFVHGGQHAGAIPTGWEQPGFNDTAWGGVVAEETYPGTKFGDLTIAAASPVVTV</sequence>
<keyword evidence="2" id="KW-1185">Reference proteome</keyword>
<comment type="caution">
    <text evidence="1">The sequence shown here is derived from an EMBL/GenBank/DDBJ whole genome shotgun (WGS) entry which is preliminary data.</text>
</comment>
<organism evidence="1 2">
    <name type="scientific">Mycena venus</name>
    <dbReference type="NCBI Taxonomy" id="2733690"/>
    <lineage>
        <taxon>Eukaryota</taxon>
        <taxon>Fungi</taxon>
        <taxon>Dikarya</taxon>
        <taxon>Basidiomycota</taxon>
        <taxon>Agaricomycotina</taxon>
        <taxon>Agaricomycetes</taxon>
        <taxon>Agaricomycetidae</taxon>
        <taxon>Agaricales</taxon>
        <taxon>Marasmiineae</taxon>
        <taxon>Mycenaceae</taxon>
        <taxon>Mycena</taxon>
    </lineage>
</organism>
<name>A0A8H6Y856_9AGAR</name>
<dbReference type="EMBL" id="JACAZI010000008">
    <property type="protein sequence ID" value="KAF7353632.1"/>
    <property type="molecule type" value="Genomic_DNA"/>
</dbReference>
<dbReference type="OrthoDB" id="10036721at2759"/>
<evidence type="ECO:0000313" key="2">
    <source>
        <dbReference type="Proteomes" id="UP000620124"/>
    </source>
</evidence>
<reference evidence="1" key="1">
    <citation type="submission" date="2020-05" db="EMBL/GenBank/DDBJ databases">
        <title>Mycena genomes resolve the evolution of fungal bioluminescence.</title>
        <authorList>
            <person name="Tsai I.J."/>
        </authorList>
    </citation>
    <scope>NUCLEOTIDE SEQUENCE</scope>
    <source>
        <strain evidence="1">CCC161011</strain>
    </source>
</reference>
<dbReference type="AlphaFoldDB" id="A0A8H6Y856"/>
<proteinExistence type="predicted"/>
<dbReference type="Proteomes" id="UP000620124">
    <property type="component" value="Unassembled WGS sequence"/>
</dbReference>
<accession>A0A8H6Y856</accession>
<dbReference type="Gene3D" id="2.60.120.260">
    <property type="entry name" value="Galactose-binding domain-like"/>
    <property type="match status" value="2"/>
</dbReference>